<keyword evidence="2" id="KW-0732">Signal</keyword>
<feature type="chain" id="PRO_5037722731" evidence="2">
    <location>
        <begin position="20"/>
        <end position="150"/>
    </location>
</feature>
<feature type="signal peptide" evidence="2">
    <location>
        <begin position="1"/>
        <end position="19"/>
    </location>
</feature>
<keyword evidence="1" id="KW-0472">Membrane</keyword>
<evidence type="ECO:0000256" key="1">
    <source>
        <dbReference type="SAM" id="Phobius"/>
    </source>
</evidence>
<dbReference type="PANTHER" id="PTHR34821">
    <property type="entry name" value="INNER MEMBRANE PROTEIN YDCZ"/>
    <property type="match status" value="1"/>
</dbReference>
<dbReference type="Pfam" id="PF04657">
    <property type="entry name" value="DMT_YdcZ"/>
    <property type="match status" value="1"/>
</dbReference>
<dbReference type="AlphaFoldDB" id="A0A975DIC0"/>
<dbReference type="KEGG" id="pxi:J5O05_05110"/>
<evidence type="ECO:0000256" key="2">
    <source>
        <dbReference type="SAM" id="SignalP"/>
    </source>
</evidence>
<dbReference type="RefSeq" id="WP_208843879.1">
    <property type="nucleotide sequence ID" value="NZ_CP072133.1"/>
</dbReference>
<sequence length="150" mass="16580">MTFLWPIALFAGSCIAVQAAMNARLGQHFNNAWLATSYAFLTSFLLIGFVLIVTQFKSLSAQFEQLQTSAIPWYLWLSCFLSVIGVGSMYWLIPKMGVGNLMSYALTGQLLMAMLISHFGLFDSPQKLLSTTKLVGATLLIFGILLINKE</sequence>
<reference evidence="3" key="1">
    <citation type="submission" date="2021-03" db="EMBL/GenBank/DDBJ databases">
        <title>Complete Genome of Pseudoalteromonas xiamenensis STKMTI.2, a new potential marine bacterium producing anti-Vibrio compounds.</title>
        <authorList>
            <person name="Handayani D.P."/>
            <person name="Isnansetyo A."/>
            <person name="Istiqomah I."/>
            <person name="Jumina J."/>
        </authorList>
    </citation>
    <scope>NUCLEOTIDE SEQUENCE</scope>
    <source>
        <strain evidence="3">STKMTI.2</strain>
    </source>
</reference>
<proteinExistence type="predicted"/>
<dbReference type="EMBL" id="CP072133">
    <property type="protein sequence ID" value="QTH72257.1"/>
    <property type="molecule type" value="Genomic_DNA"/>
</dbReference>
<protein>
    <submittedName>
        <fullName evidence="3">DMT family transporter</fullName>
    </submittedName>
</protein>
<keyword evidence="1" id="KW-0812">Transmembrane</keyword>
<dbReference type="InterPro" id="IPR006750">
    <property type="entry name" value="YdcZ"/>
</dbReference>
<feature type="transmembrane region" description="Helical" evidence="1">
    <location>
        <begin position="32"/>
        <end position="53"/>
    </location>
</feature>
<dbReference type="PANTHER" id="PTHR34821:SF2">
    <property type="entry name" value="INNER MEMBRANE PROTEIN YDCZ"/>
    <property type="match status" value="1"/>
</dbReference>
<accession>A0A975DIC0</accession>
<name>A0A975DIC0_9GAMM</name>
<dbReference type="Proteomes" id="UP000664904">
    <property type="component" value="Chromosome"/>
</dbReference>
<gene>
    <name evidence="3" type="ORF">J5O05_05110</name>
</gene>
<keyword evidence="1" id="KW-1133">Transmembrane helix</keyword>
<keyword evidence="4" id="KW-1185">Reference proteome</keyword>
<feature type="transmembrane region" description="Helical" evidence="1">
    <location>
        <begin position="73"/>
        <end position="93"/>
    </location>
</feature>
<dbReference type="GO" id="GO:0005886">
    <property type="term" value="C:plasma membrane"/>
    <property type="evidence" value="ECO:0007669"/>
    <property type="project" value="TreeGrafter"/>
</dbReference>
<evidence type="ECO:0000313" key="4">
    <source>
        <dbReference type="Proteomes" id="UP000664904"/>
    </source>
</evidence>
<feature type="transmembrane region" description="Helical" evidence="1">
    <location>
        <begin position="128"/>
        <end position="147"/>
    </location>
</feature>
<organism evidence="3 4">
    <name type="scientific">Pseudoalteromonas xiamenensis</name>
    <dbReference type="NCBI Taxonomy" id="882626"/>
    <lineage>
        <taxon>Bacteria</taxon>
        <taxon>Pseudomonadati</taxon>
        <taxon>Pseudomonadota</taxon>
        <taxon>Gammaproteobacteria</taxon>
        <taxon>Alteromonadales</taxon>
        <taxon>Pseudoalteromonadaceae</taxon>
        <taxon>Pseudoalteromonas</taxon>
    </lineage>
</organism>
<evidence type="ECO:0000313" key="3">
    <source>
        <dbReference type="EMBL" id="QTH72257.1"/>
    </source>
</evidence>
<feature type="transmembrane region" description="Helical" evidence="1">
    <location>
        <begin position="99"/>
        <end position="121"/>
    </location>
</feature>